<reference evidence="4 5" key="1">
    <citation type="submission" date="2016-10" db="EMBL/GenBank/DDBJ databases">
        <authorList>
            <person name="de Groot N.N."/>
        </authorList>
    </citation>
    <scope>NUCLEOTIDE SEQUENCE [LARGE SCALE GENOMIC DNA]</scope>
    <source>
        <strain evidence="4 5">PYCC 4715</strain>
    </source>
</reference>
<dbReference type="InterPro" id="IPR016088">
    <property type="entry name" value="Chalcone_isomerase_3-sand"/>
</dbReference>
<accession>A0A1L0BX63</accession>
<dbReference type="Gene3D" id="3.50.70.10">
    <property type="match status" value="1"/>
</dbReference>
<protein>
    <recommendedName>
        <fullName evidence="2">Altered inheritance of mitochondria protein 18, mitochondrial</fullName>
    </recommendedName>
</protein>
<dbReference type="SUPFAM" id="SSF54626">
    <property type="entry name" value="Chalcone isomerase"/>
    <property type="match status" value="1"/>
</dbReference>
<evidence type="ECO:0000259" key="3">
    <source>
        <dbReference type="Pfam" id="PF16035"/>
    </source>
</evidence>
<dbReference type="Pfam" id="PF16035">
    <property type="entry name" value="Chalcone_2"/>
    <property type="match status" value="1"/>
</dbReference>
<dbReference type="InterPro" id="IPR016087">
    <property type="entry name" value="Chalcone_isomerase"/>
</dbReference>
<proteinExistence type="inferred from homology"/>
<organism evidence="4 5">
    <name type="scientific">Sungouiella intermedia</name>
    <dbReference type="NCBI Taxonomy" id="45354"/>
    <lineage>
        <taxon>Eukaryota</taxon>
        <taxon>Fungi</taxon>
        <taxon>Dikarya</taxon>
        <taxon>Ascomycota</taxon>
        <taxon>Saccharomycotina</taxon>
        <taxon>Pichiomycetes</taxon>
        <taxon>Metschnikowiaceae</taxon>
        <taxon>Sungouiella</taxon>
    </lineage>
</organism>
<feature type="domain" description="Chalcone isomerase" evidence="3">
    <location>
        <begin position="78"/>
        <end position="263"/>
    </location>
</feature>
<dbReference type="InterPro" id="IPR036298">
    <property type="entry name" value="Chalcone_isomerase_sf"/>
</dbReference>
<evidence type="ECO:0000313" key="5">
    <source>
        <dbReference type="Proteomes" id="UP000182259"/>
    </source>
</evidence>
<evidence type="ECO:0000256" key="1">
    <source>
        <dbReference type="ARBA" id="ARBA00009111"/>
    </source>
</evidence>
<dbReference type="EMBL" id="LT635767">
    <property type="protein sequence ID" value="SGZ55835.1"/>
    <property type="molecule type" value="Genomic_DNA"/>
</dbReference>
<name>A0A1L0BX63_9ASCO</name>
<dbReference type="PANTHER" id="PTHR47284">
    <property type="entry name" value="FATTY-ACID-BINDING PROTEIN 2"/>
    <property type="match status" value="1"/>
</dbReference>
<evidence type="ECO:0000313" key="4">
    <source>
        <dbReference type="EMBL" id="SGZ55835.1"/>
    </source>
</evidence>
<evidence type="ECO:0000256" key="2">
    <source>
        <dbReference type="ARBA" id="ARBA00018755"/>
    </source>
</evidence>
<sequence>MWRFFRTARMGMRSAPFVSRKSLFTTSSAVGAAATMFTGSLIFNDKSVRSLEGVDVDSSIDPFPTAVTQKENKLIGSDHKLVATGVRSVTFISFKVYGVGLYVAAKDEGKIASTVKEYLQKHEGKSVADLFNDKEISQQLVDDIAQKVPYAVRITPVRNTDFGHLRDGLTKSILASPMAKTIKQEVGEGVEQLRQVFLGFKGSVPKNHTLWVISDTKNVSVSYEGKKLTEMGVINEPSIARVLLVLYLSNAKPLSESLRKNFVSYVEGQV</sequence>
<dbReference type="Proteomes" id="UP000182259">
    <property type="component" value="Chromosome IV"/>
</dbReference>
<dbReference type="PANTHER" id="PTHR47284:SF3">
    <property type="entry name" value="FATTY-ACID-BINDING PROTEIN 2"/>
    <property type="match status" value="1"/>
</dbReference>
<dbReference type="AlphaFoldDB" id="A0A1L0BX63"/>
<gene>
    <name evidence="4" type="ORF">SAMEA4029009_CIC11G00000004040</name>
</gene>
<dbReference type="GO" id="GO:0016872">
    <property type="term" value="F:intramolecular lyase activity"/>
    <property type="evidence" value="ECO:0007669"/>
    <property type="project" value="InterPro"/>
</dbReference>
<comment type="similarity">
    <text evidence="1">Belongs to the AIM18/AIM46 family.</text>
</comment>